<protein>
    <recommendedName>
        <fullName evidence="4">Multicilin</fullName>
    </recommendedName>
    <alternativeName>
        <fullName evidence="9">Multiciliate differentiation and DNA synthesis-associated cell cycle protein</fullName>
    </alternativeName>
    <alternativeName>
        <fullName evidence="10">Protein Idas</fullName>
    </alternativeName>
</protein>
<feature type="region of interest" description="Disordered" evidence="13">
    <location>
        <begin position="1"/>
        <end position="33"/>
    </location>
</feature>
<dbReference type="AlphaFoldDB" id="A0A485NLY1"/>
<dbReference type="GO" id="GO:0030030">
    <property type="term" value="P:cell projection organization"/>
    <property type="evidence" value="ECO:0007669"/>
    <property type="project" value="UniProtKB-KW"/>
</dbReference>
<dbReference type="FunFam" id="1.20.5.1180:FF:000001">
    <property type="entry name" value="Truncated geminin"/>
    <property type="match status" value="1"/>
</dbReference>
<feature type="coiled-coil region" evidence="12">
    <location>
        <begin position="101"/>
        <end position="145"/>
    </location>
</feature>
<comment type="subcellular location">
    <subcellularLocation>
        <location evidence="1">Nucleus</location>
    </subcellularLocation>
</comment>
<evidence type="ECO:0000313" key="15">
    <source>
        <dbReference type="Proteomes" id="UP000386466"/>
    </source>
</evidence>
<dbReference type="Gene3D" id="1.20.5.1180">
    <property type="entry name" value="Geminin coiled-coil domain"/>
    <property type="match status" value="1"/>
</dbReference>
<evidence type="ECO:0000256" key="12">
    <source>
        <dbReference type="SAM" id="Coils"/>
    </source>
</evidence>
<evidence type="ECO:0000313" key="14">
    <source>
        <dbReference type="EMBL" id="VFV34495.1"/>
    </source>
</evidence>
<sequence length="210" mass="23898">MNPNMKQKHEEIKENIKNSPVPRRTLKMIQPSAAGALVGRENELVKDLSKRKHWNDQLTSKNSSAGVVIVPEHSENKDFSGVTQEAFDLMIAENPSSQYWKEVAEKRRKALYEALKENEKLHKEIEEKDNEIARLKKENKELAEVAEHVQYMAEVIERLHDGPLDNFESPNSQEFDSEEETGEDSEVEDSEIGTCAEEVVSSSTDAKPHV</sequence>
<dbReference type="PANTHER" id="PTHR13372:SF4">
    <property type="entry name" value="GEMININ"/>
    <property type="match status" value="1"/>
</dbReference>
<feature type="compositionally biased region" description="Polar residues" evidence="13">
    <location>
        <begin position="200"/>
        <end position="210"/>
    </location>
</feature>
<dbReference type="Proteomes" id="UP000386466">
    <property type="component" value="Unassembled WGS sequence"/>
</dbReference>
<keyword evidence="15" id="KW-1185">Reference proteome</keyword>
<name>A0A485NLY1_LYNPA</name>
<reference evidence="14 15" key="1">
    <citation type="submission" date="2019-01" db="EMBL/GenBank/DDBJ databases">
        <authorList>
            <person name="Alioto T."/>
            <person name="Alioto T."/>
        </authorList>
    </citation>
    <scope>NUCLEOTIDE SEQUENCE [LARGE SCALE GENOMIC DNA]</scope>
</reference>
<evidence type="ECO:0000256" key="1">
    <source>
        <dbReference type="ARBA" id="ARBA00004123"/>
    </source>
</evidence>
<feature type="region of interest" description="Disordered" evidence="13">
    <location>
        <begin position="160"/>
        <end position="210"/>
    </location>
</feature>
<evidence type="ECO:0000256" key="4">
    <source>
        <dbReference type="ARBA" id="ARBA00018222"/>
    </source>
</evidence>
<evidence type="ECO:0000256" key="6">
    <source>
        <dbReference type="ARBA" id="ARBA00023054"/>
    </source>
</evidence>
<keyword evidence="8" id="KW-0131">Cell cycle</keyword>
<feature type="compositionally biased region" description="Acidic residues" evidence="13">
    <location>
        <begin position="175"/>
        <end position="191"/>
    </location>
</feature>
<comment type="similarity">
    <text evidence="2">Belongs to the geminin family.</text>
</comment>
<gene>
    <name evidence="14" type="ORF">LYPA_23C007616</name>
</gene>
<keyword evidence="6 12" id="KW-0175">Coiled coil</keyword>
<evidence type="ECO:0000256" key="9">
    <source>
        <dbReference type="ARBA" id="ARBA00031136"/>
    </source>
</evidence>
<dbReference type="PANTHER" id="PTHR13372">
    <property type="entry name" value="GEMININ"/>
    <property type="match status" value="1"/>
</dbReference>
<evidence type="ECO:0000256" key="2">
    <source>
        <dbReference type="ARBA" id="ARBA00007979"/>
    </source>
</evidence>
<evidence type="ECO:0000256" key="7">
    <source>
        <dbReference type="ARBA" id="ARBA00023242"/>
    </source>
</evidence>
<dbReference type="GO" id="GO:0008156">
    <property type="term" value="P:negative regulation of DNA replication"/>
    <property type="evidence" value="ECO:0007669"/>
    <property type="project" value="TreeGrafter"/>
</dbReference>
<evidence type="ECO:0000256" key="11">
    <source>
        <dbReference type="ARBA" id="ARBA00045253"/>
    </source>
</evidence>
<keyword evidence="5" id="KW-0970">Cilium biogenesis/degradation</keyword>
<dbReference type="SUPFAM" id="SSF111469">
    <property type="entry name" value="Geminin coiled-coil domain"/>
    <property type="match status" value="1"/>
</dbReference>
<dbReference type="CDD" id="cd22589">
    <property type="entry name" value="geminin_CC"/>
    <property type="match status" value="1"/>
</dbReference>
<evidence type="ECO:0000256" key="3">
    <source>
        <dbReference type="ARBA" id="ARBA00011118"/>
    </source>
</evidence>
<comment type="function">
    <text evidence="11">Transcription regulator specifically required for multiciliate cell differentiation. Acts in a multiprotein complex containing E2F4 and E2F5 that binds and activates genes required for centriole biogenesis. Required for the deuterosome-mediated acentriolar pathway. Plays a role in mitotic cell cycle progression by promoting cell cycle exit. Modulates GMNN activity by reducing its affinity for CDT1.</text>
</comment>
<dbReference type="InterPro" id="IPR022786">
    <property type="entry name" value="Geminin/Multicilin"/>
</dbReference>
<evidence type="ECO:0000256" key="8">
    <source>
        <dbReference type="ARBA" id="ARBA00023306"/>
    </source>
</evidence>
<keyword evidence="7" id="KW-0539">Nucleus</keyword>
<dbReference type="GO" id="GO:0005634">
    <property type="term" value="C:nucleus"/>
    <property type="evidence" value="ECO:0007669"/>
    <property type="project" value="UniProtKB-SubCell"/>
</dbReference>
<dbReference type="EMBL" id="CAAGRJ010019711">
    <property type="protein sequence ID" value="VFV34495.1"/>
    <property type="molecule type" value="Genomic_DNA"/>
</dbReference>
<dbReference type="GO" id="GO:0045786">
    <property type="term" value="P:negative regulation of cell cycle"/>
    <property type="evidence" value="ECO:0007669"/>
    <property type="project" value="TreeGrafter"/>
</dbReference>
<feature type="compositionally biased region" description="Basic and acidic residues" evidence="13">
    <location>
        <begin position="7"/>
        <end position="16"/>
    </location>
</feature>
<proteinExistence type="inferred from homology"/>
<evidence type="ECO:0000256" key="13">
    <source>
        <dbReference type="SAM" id="MobiDB-lite"/>
    </source>
</evidence>
<accession>A0A485NLY1</accession>
<organism evidence="14 15">
    <name type="scientific">Lynx pardinus</name>
    <name type="common">Iberian lynx</name>
    <name type="synonym">Felis pardina</name>
    <dbReference type="NCBI Taxonomy" id="191816"/>
    <lineage>
        <taxon>Eukaryota</taxon>
        <taxon>Metazoa</taxon>
        <taxon>Chordata</taxon>
        <taxon>Craniata</taxon>
        <taxon>Vertebrata</taxon>
        <taxon>Euteleostomi</taxon>
        <taxon>Mammalia</taxon>
        <taxon>Eutheria</taxon>
        <taxon>Laurasiatheria</taxon>
        <taxon>Carnivora</taxon>
        <taxon>Feliformia</taxon>
        <taxon>Felidae</taxon>
        <taxon>Felinae</taxon>
        <taxon>Lynx</taxon>
    </lineage>
</organism>
<evidence type="ECO:0000256" key="10">
    <source>
        <dbReference type="ARBA" id="ARBA00033197"/>
    </source>
</evidence>
<evidence type="ECO:0000256" key="5">
    <source>
        <dbReference type="ARBA" id="ARBA00022794"/>
    </source>
</evidence>
<dbReference type="Pfam" id="PF07412">
    <property type="entry name" value="Geminin"/>
    <property type="match status" value="1"/>
</dbReference>
<comment type="subunit">
    <text evidence="3">Heterodimer (via coiled-coil domain) with GMNN (via coiled-coil domain); targets GMNN to the nucleus. Can form homodimers (in vitro, via coiled-coil domain), but these are much less stable than the heterodimer formed with GMNN.</text>
</comment>